<feature type="region of interest" description="Disordered" evidence="5">
    <location>
        <begin position="181"/>
        <end position="217"/>
    </location>
</feature>
<feature type="compositionally biased region" description="Polar residues" evidence="5">
    <location>
        <begin position="203"/>
        <end position="215"/>
    </location>
</feature>
<evidence type="ECO:0000256" key="3">
    <source>
        <dbReference type="ARBA" id="ARBA00023002"/>
    </source>
</evidence>
<feature type="region of interest" description="Disordered" evidence="5">
    <location>
        <begin position="876"/>
        <end position="907"/>
    </location>
</feature>
<evidence type="ECO:0000313" key="8">
    <source>
        <dbReference type="EMBL" id="RMX69260.1"/>
    </source>
</evidence>
<feature type="region of interest" description="Disordered" evidence="5">
    <location>
        <begin position="448"/>
        <end position="543"/>
    </location>
</feature>
<feature type="domain" description="Fibronectin type-III" evidence="6">
    <location>
        <begin position="7"/>
        <end position="100"/>
    </location>
</feature>
<feature type="compositionally biased region" description="Low complexity" evidence="5">
    <location>
        <begin position="183"/>
        <end position="196"/>
    </location>
</feature>
<dbReference type="PANTHER" id="PTHR11592:SF78">
    <property type="entry name" value="GLUTATHIONE PEROXIDASE"/>
    <property type="match status" value="1"/>
</dbReference>
<proteinExistence type="inferred from homology"/>
<dbReference type="STRING" id="542832.A0A3M6VW69"/>
<dbReference type="SUPFAM" id="SSF52833">
    <property type="entry name" value="Thioredoxin-like"/>
    <property type="match status" value="1"/>
</dbReference>
<evidence type="ECO:0000256" key="2">
    <source>
        <dbReference type="ARBA" id="ARBA00022559"/>
    </source>
</evidence>
<dbReference type="Proteomes" id="UP000282087">
    <property type="component" value="Unassembled WGS sequence"/>
</dbReference>
<dbReference type="FunFam" id="3.40.30.10:FF:000010">
    <property type="entry name" value="Glutathione peroxidase"/>
    <property type="match status" value="1"/>
</dbReference>
<dbReference type="Proteomes" id="UP000286097">
    <property type="component" value="Unassembled WGS sequence"/>
</dbReference>
<dbReference type="InterPro" id="IPR036249">
    <property type="entry name" value="Thioredoxin-like_sf"/>
</dbReference>
<dbReference type="CDD" id="cd00063">
    <property type="entry name" value="FN3"/>
    <property type="match status" value="1"/>
</dbReference>
<evidence type="ECO:0000313" key="11">
    <source>
        <dbReference type="Proteomes" id="UP000286097"/>
    </source>
</evidence>
<gene>
    <name evidence="9" type="ORF">DD237_001558</name>
    <name evidence="8" type="ORF">DD238_003353</name>
</gene>
<dbReference type="InterPro" id="IPR036116">
    <property type="entry name" value="FN3_sf"/>
</dbReference>
<dbReference type="PRINTS" id="PR01011">
    <property type="entry name" value="GLUTPROXDASE"/>
</dbReference>
<dbReference type="GO" id="GO:0004601">
    <property type="term" value="F:peroxidase activity"/>
    <property type="evidence" value="ECO:0007669"/>
    <property type="project" value="UniProtKB-KW"/>
</dbReference>
<evidence type="ECO:0000256" key="1">
    <source>
        <dbReference type="ARBA" id="ARBA00006926"/>
    </source>
</evidence>
<dbReference type="PROSITE" id="PS51352">
    <property type="entry name" value="THIOREDOXIN_2"/>
    <property type="match status" value="1"/>
</dbReference>
<feature type="compositionally biased region" description="Basic and acidic residues" evidence="5">
    <location>
        <begin position="448"/>
        <end position="523"/>
    </location>
</feature>
<feature type="compositionally biased region" description="Basic and acidic residues" evidence="5">
    <location>
        <begin position="534"/>
        <end position="543"/>
    </location>
</feature>
<evidence type="ECO:0000313" key="10">
    <source>
        <dbReference type="Proteomes" id="UP000282087"/>
    </source>
</evidence>
<dbReference type="InterPro" id="IPR013766">
    <property type="entry name" value="Thioredoxin_domain"/>
</dbReference>
<evidence type="ECO:0000313" key="9">
    <source>
        <dbReference type="EMBL" id="RQM18627.1"/>
    </source>
</evidence>
<keyword evidence="2 4" id="KW-0575">Peroxidase</keyword>
<evidence type="ECO:0000256" key="5">
    <source>
        <dbReference type="SAM" id="MobiDB-lite"/>
    </source>
</evidence>
<dbReference type="Gene3D" id="3.40.30.10">
    <property type="entry name" value="Glutaredoxin"/>
    <property type="match status" value="1"/>
</dbReference>
<keyword evidence="10" id="KW-1185">Reference proteome</keyword>
<dbReference type="EMBL" id="QKXF01000032">
    <property type="protein sequence ID" value="RQM18627.1"/>
    <property type="molecule type" value="Genomic_DNA"/>
</dbReference>
<dbReference type="InterPro" id="IPR003961">
    <property type="entry name" value="FN3_dom"/>
</dbReference>
<comment type="similarity">
    <text evidence="1 4">Belongs to the glutathione peroxidase family.</text>
</comment>
<dbReference type="InterPro" id="IPR000889">
    <property type="entry name" value="Glutathione_peroxidase"/>
</dbReference>
<dbReference type="EMBL" id="QLLG01000030">
    <property type="protein sequence ID" value="RMX69260.1"/>
    <property type="molecule type" value="Genomic_DNA"/>
</dbReference>
<feature type="domain" description="Thioredoxin" evidence="7">
    <location>
        <begin position="709"/>
        <end position="880"/>
    </location>
</feature>
<name>A0A3M6VW69_9STRA</name>
<organism evidence="8 10">
    <name type="scientific">Peronospora effusa</name>
    <dbReference type="NCBI Taxonomy" id="542832"/>
    <lineage>
        <taxon>Eukaryota</taxon>
        <taxon>Sar</taxon>
        <taxon>Stramenopiles</taxon>
        <taxon>Oomycota</taxon>
        <taxon>Peronosporomycetes</taxon>
        <taxon>Peronosporales</taxon>
        <taxon>Peronosporaceae</taxon>
        <taxon>Peronospora</taxon>
    </lineage>
</organism>
<feature type="compositionally biased region" description="Acidic residues" evidence="5">
    <location>
        <begin position="880"/>
        <end position="890"/>
    </location>
</feature>
<reference evidence="10 11" key="1">
    <citation type="submission" date="2018-06" db="EMBL/GenBank/DDBJ databases">
        <title>Comparative genomics of downy mildews reveals potential adaptations to biotrophy.</title>
        <authorList>
            <person name="Fletcher K."/>
            <person name="Klosterman S.J."/>
            <person name="Derevnina L."/>
            <person name="Martin F."/>
            <person name="Koike S."/>
            <person name="Reyes Chin-Wo S."/>
            <person name="Mou B."/>
            <person name="Michelmore R."/>
        </authorList>
    </citation>
    <scope>NUCLEOTIDE SEQUENCE [LARGE SCALE GENOMIC DNA]</scope>
    <source>
        <strain evidence="9 11">R13</strain>
        <strain evidence="8 10">R14</strain>
    </source>
</reference>
<dbReference type="AlphaFoldDB" id="A0A3M6VW69"/>
<dbReference type="PROSITE" id="PS50853">
    <property type="entry name" value="FN3"/>
    <property type="match status" value="1"/>
</dbReference>
<keyword evidence="3 4" id="KW-0560">Oxidoreductase</keyword>
<evidence type="ECO:0000256" key="4">
    <source>
        <dbReference type="RuleBase" id="RU000499"/>
    </source>
</evidence>
<dbReference type="InterPro" id="IPR029759">
    <property type="entry name" value="GPX_AS"/>
</dbReference>
<feature type="compositionally biased region" description="Basic and acidic residues" evidence="5">
    <location>
        <begin position="891"/>
        <end position="907"/>
    </location>
</feature>
<dbReference type="GO" id="GO:0006979">
    <property type="term" value="P:response to oxidative stress"/>
    <property type="evidence" value="ECO:0007669"/>
    <property type="project" value="InterPro"/>
</dbReference>
<accession>A0A3M6VW69</accession>
<dbReference type="CDD" id="cd00065">
    <property type="entry name" value="FYVE_like_SF"/>
    <property type="match status" value="1"/>
</dbReference>
<dbReference type="CDD" id="cd00340">
    <property type="entry name" value="GSH_Peroxidase"/>
    <property type="match status" value="1"/>
</dbReference>
<protein>
    <recommendedName>
        <fullName evidence="4">Glutathione peroxidase</fullName>
    </recommendedName>
</protein>
<dbReference type="PANTHER" id="PTHR11592">
    <property type="entry name" value="GLUTATHIONE PEROXIDASE"/>
    <property type="match status" value="1"/>
</dbReference>
<dbReference type="VEuPathDB" id="FungiDB:DD237_001558"/>
<sequence>MVNPRFPHSPLLVAAGTDDAVLLRWRSFETLLWPVERYVLQRYPDRENQLQWSTFLDENTSEFVDVDVQYGRRYGYRVQAISRDNVTSAYEYQWTRADRVMNSKSTLCRSSNALLHSVGMLNAEGLRSLGLIVACFLTVYVLMRASVMGVQGTQSRSYRLKRIKKSSEGVTSAVSISMFPRQSSTSTSSSSPSVVVDPGQRGSMLNATTSSTTARTGDLMRTHSSMDMMRRPNSIHTSVPSIFRPISRSSSGIDEEATGCSHCGKHFGFFRKRYMCDICHSVALCRKCGFQASVDSFDNGRTSIQMNLVSNTRASNGGRGLGRRRLSLSQHHQKKVKIRTICKNCCDDVYRYSTHASVRASYKKKIEMGTNVQGRVIARQAAFNALAEDLVAQTTEAQTFLVEKKSEVFTTHHSALIKVLQSVRGKELVDFLEKWLKPEEVEEAVVEVEKKEVEEEACKTEPIEAPKVKEEASKEEVEAPKEEEASPKEEMVSPKEEKEEKVSPKEEKEEKASPKEEKEEKASPKVSPKASKKKKEEPSPYRPRAKEIAEALVLAGFITPYKDRVKNYLADAPKEYVTDNELFVPLSDTITESKDTTVWSVVDGAIYASQVKRKAGVFSAFTQGKDVYVVANEKTKKIYFFESDVARAALAEYNTADVLVQFDNSHFQFGVKLVHGEKFELLNLVTKEQQEAFLDTLLNVGAKYREVYNLAAEEAKSFYELTDFDMDKKEVKMDEYKGKVVLVVNVSSKCGLTSTNYPELQQLYEKYTDEGLVVLAFPCNQFAGQEPDTHEEIMEFVKQYNVTFPLFEKHDVNGSNARPVFTYLKAKLPGTFGNYIKWNFTKFLVDRNGQPFKHYAPNDLPFSFEEDIKELLAKAPEPEKTEEEVQEGEAEAVKSDEEATTEKKEETVITEVVKSDVKEEISITEVVEIKEETTKSEDVAVTVAAP</sequence>
<dbReference type="SUPFAM" id="SSF49265">
    <property type="entry name" value="Fibronectin type III"/>
    <property type="match status" value="1"/>
</dbReference>
<dbReference type="PROSITE" id="PS00460">
    <property type="entry name" value="GLUTATHIONE_PEROXID_1"/>
    <property type="match status" value="1"/>
</dbReference>
<dbReference type="PROSITE" id="PS00763">
    <property type="entry name" value="GLUTATHIONE_PEROXID_2"/>
    <property type="match status" value="1"/>
</dbReference>
<dbReference type="InterPro" id="IPR029760">
    <property type="entry name" value="GPX_CS"/>
</dbReference>
<dbReference type="PROSITE" id="PS51355">
    <property type="entry name" value="GLUTATHIONE_PEROXID_3"/>
    <property type="match status" value="1"/>
</dbReference>
<evidence type="ECO:0000259" key="6">
    <source>
        <dbReference type="PROSITE" id="PS50853"/>
    </source>
</evidence>
<dbReference type="Pfam" id="PF00255">
    <property type="entry name" value="GSHPx"/>
    <property type="match status" value="1"/>
</dbReference>
<comment type="caution">
    <text evidence="8">The sequence shown here is derived from an EMBL/GenBank/DDBJ whole genome shotgun (WGS) entry which is preliminary data.</text>
</comment>
<evidence type="ECO:0000259" key="7">
    <source>
        <dbReference type="PROSITE" id="PS51352"/>
    </source>
</evidence>